<gene>
    <name evidence="1" type="ORF">AKG37_17575</name>
    <name evidence="2" type="ORF">KCQ59_06165</name>
</gene>
<evidence type="ECO:0000313" key="1">
    <source>
        <dbReference type="EMBL" id="KPN14937.1"/>
    </source>
</evidence>
<dbReference type="RefSeq" id="WP_060697996.1">
    <property type="nucleotide sequence ID" value="NZ_JAGQFH010000007.1"/>
</dbReference>
<accession>A0ABD4QKR3</accession>
<name>A0ABD4QKR3_9BACI</name>
<keyword evidence="3" id="KW-1185">Reference proteome</keyword>
<protein>
    <submittedName>
        <fullName evidence="2">Uncharacterized protein</fullName>
    </submittedName>
</protein>
<comment type="caution">
    <text evidence="2">The sequence shown here is derived from an EMBL/GenBank/DDBJ whole genome shotgun (WGS) entry which is preliminary data.</text>
</comment>
<evidence type="ECO:0000313" key="4">
    <source>
        <dbReference type="Proteomes" id="UP000676804"/>
    </source>
</evidence>
<dbReference type="EMBL" id="LGYN01000007">
    <property type="protein sequence ID" value="KPN14937.1"/>
    <property type="molecule type" value="Genomic_DNA"/>
</dbReference>
<proteinExistence type="predicted"/>
<reference evidence="2 4" key="2">
    <citation type="submission" date="2021-04" db="EMBL/GenBank/DDBJ databases">
        <title>Isolation of newly marine bacteria for enzymatic activity.</title>
        <authorList>
            <person name="Hadi W.A.M."/>
            <person name="Nair A.J.J."/>
            <person name="Edwin B.T."/>
        </authorList>
    </citation>
    <scope>NUCLEOTIDE SEQUENCE [LARGE SCALE GENOMIC DNA]</scope>
    <source>
        <strain evidence="2 4">B28A</strain>
    </source>
</reference>
<dbReference type="EMBL" id="JAGQFH010000007">
    <property type="protein sequence ID" value="MBR8689362.1"/>
    <property type="molecule type" value="Genomic_DNA"/>
</dbReference>
<evidence type="ECO:0000313" key="2">
    <source>
        <dbReference type="EMBL" id="MBR8689362.1"/>
    </source>
</evidence>
<dbReference type="Proteomes" id="UP000050272">
    <property type="component" value="Unassembled WGS sequence"/>
</dbReference>
<evidence type="ECO:0000313" key="3">
    <source>
        <dbReference type="Proteomes" id="UP000050272"/>
    </source>
</evidence>
<reference evidence="1 3" key="1">
    <citation type="submission" date="2015-07" db="EMBL/GenBank/DDBJ databases">
        <title>Bacillus zhangzhouensis sp. nov. and Bacillus nanhaiticus sp. nov.</title>
        <authorList>
            <person name="Liu Y."/>
            <person name="Lai Q."/>
            <person name="Shao Z."/>
        </authorList>
    </citation>
    <scope>NUCLEOTIDE SEQUENCE [LARGE SCALE GENOMIC DNA]</scope>
    <source>
        <strain evidence="1 3">NH7I_1</strain>
    </source>
</reference>
<dbReference type="Proteomes" id="UP000676804">
    <property type="component" value="Unassembled WGS sequence"/>
</dbReference>
<dbReference type="AlphaFoldDB" id="A0ABD4QKR3"/>
<sequence length="287" mass="32797">MRIKKTAYPHPVLAEFNDDYTNSSFKATLLEVTPQNEGIVKFKVKFELNNTRLQELINNHKAIFVTHIECAASMYRDVFTTTNREVIFYIPQKKLTKQVDVSFMVVANTTINDYKNELLHEDYNGVALTFRKGTYLALDPGVSLPIEKDPIVSAKSIFNLRASEDENPEPYELSFSNGIIDIYLPPNVYDQISDIQRYEQVNPLLITMYYLPAVIDALTYICEVEQGNVEDPVQDSEWYNSILYQLDQLQIEPKKINETGASVIAHKILKDVVDEALNSLSDLLVSE</sequence>
<organism evidence="2 4">
    <name type="scientific">Bacillus australimaris</name>
    <dbReference type="NCBI Taxonomy" id="1326968"/>
    <lineage>
        <taxon>Bacteria</taxon>
        <taxon>Bacillati</taxon>
        <taxon>Bacillota</taxon>
        <taxon>Bacilli</taxon>
        <taxon>Bacillales</taxon>
        <taxon>Bacillaceae</taxon>
        <taxon>Bacillus</taxon>
    </lineage>
</organism>